<dbReference type="AlphaFoldDB" id="A0A2N5CCD4"/>
<accession>A0A2N5CCD4</accession>
<dbReference type="Pfam" id="PF00345">
    <property type="entry name" value="PapD_N"/>
    <property type="match status" value="1"/>
</dbReference>
<dbReference type="InterPro" id="IPR008962">
    <property type="entry name" value="PapD-like_sf"/>
</dbReference>
<evidence type="ECO:0000313" key="2">
    <source>
        <dbReference type="EMBL" id="PLP99865.1"/>
    </source>
</evidence>
<dbReference type="Gene3D" id="2.60.40.10">
    <property type="entry name" value="Immunoglobulins"/>
    <property type="match status" value="1"/>
</dbReference>
<name>A0A2N5CCD4_9BURK</name>
<organism evidence="2 3">
    <name type="scientific">Cupriavidus pauculus</name>
    <dbReference type="NCBI Taxonomy" id="82633"/>
    <lineage>
        <taxon>Bacteria</taxon>
        <taxon>Pseudomonadati</taxon>
        <taxon>Pseudomonadota</taxon>
        <taxon>Betaproteobacteria</taxon>
        <taxon>Burkholderiales</taxon>
        <taxon>Burkholderiaceae</taxon>
        <taxon>Cupriavidus</taxon>
    </lineage>
</organism>
<reference evidence="2 3" key="1">
    <citation type="submission" date="2017-12" db="EMBL/GenBank/DDBJ databases">
        <title>Genome sequence of the active heterotrophic nitrifier-denitrifier, Cupriavidus pauculus UM1.</title>
        <authorList>
            <person name="Putonti C."/>
            <person name="Castignetti D."/>
        </authorList>
    </citation>
    <scope>NUCLEOTIDE SEQUENCE [LARGE SCALE GENOMIC DNA]</scope>
    <source>
        <strain evidence="2 3">UM1</strain>
    </source>
</reference>
<dbReference type="EMBL" id="PJRP01000006">
    <property type="protein sequence ID" value="PLP99865.1"/>
    <property type="molecule type" value="Genomic_DNA"/>
</dbReference>
<protein>
    <recommendedName>
        <fullName evidence="1">Pili assembly chaperone N-terminal domain-containing protein</fullName>
    </recommendedName>
</protein>
<dbReference type="PANTHER" id="PTHR30251:SF4">
    <property type="entry name" value="SLR1668 PROTEIN"/>
    <property type="match status" value="1"/>
</dbReference>
<sequence length="233" mass="24846">MPGLCPPAHATSLQITPVRVDLPAGAGAAALTLRNADSKPIHAQVRVFRWTQADGDDVLAPTDEVLASPPIVRIAGNGEQLIRVVRPQPGTSAGETAYRLLIDELPQRDAPPSPSGVRVQLRYSVPVFAGTPAGPPAARLALVLWRDQGQWRLSARNDGASHARLSDVALISARQRIRVAEGLFGYALPGATRIWDIRLPASFTPAADLRLDAAVNGEPVSLPVTQRQPEPDQ</sequence>
<comment type="caution">
    <text evidence="2">The sequence shown here is derived from an EMBL/GenBank/DDBJ whole genome shotgun (WGS) entry which is preliminary data.</text>
</comment>
<dbReference type="SUPFAM" id="SSF49354">
    <property type="entry name" value="PapD-like"/>
    <property type="match status" value="1"/>
</dbReference>
<evidence type="ECO:0000313" key="3">
    <source>
        <dbReference type="Proteomes" id="UP000234341"/>
    </source>
</evidence>
<dbReference type="PANTHER" id="PTHR30251">
    <property type="entry name" value="PILUS ASSEMBLY CHAPERONE"/>
    <property type="match status" value="1"/>
</dbReference>
<dbReference type="Proteomes" id="UP000234341">
    <property type="component" value="Unassembled WGS sequence"/>
</dbReference>
<dbReference type="GO" id="GO:0071555">
    <property type="term" value="P:cell wall organization"/>
    <property type="evidence" value="ECO:0007669"/>
    <property type="project" value="InterPro"/>
</dbReference>
<proteinExistence type="predicted"/>
<dbReference type="OrthoDB" id="511700at2"/>
<gene>
    <name evidence="2" type="ORF">CYJ10_14640</name>
</gene>
<dbReference type="GO" id="GO:0030288">
    <property type="term" value="C:outer membrane-bounded periplasmic space"/>
    <property type="evidence" value="ECO:0007669"/>
    <property type="project" value="InterPro"/>
</dbReference>
<dbReference type="InterPro" id="IPR013783">
    <property type="entry name" value="Ig-like_fold"/>
</dbReference>
<dbReference type="InterPro" id="IPR016147">
    <property type="entry name" value="Pili_assmbl_chaperone_N"/>
</dbReference>
<feature type="domain" description="Pili assembly chaperone N-terminal" evidence="1">
    <location>
        <begin position="13"/>
        <end position="128"/>
    </location>
</feature>
<dbReference type="RefSeq" id="WP_101682224.1">
    <property type="nucleotide sequence ID" value="NZ_PJRP01000006.1"/>
</dbReference>
<evidence type="ECO:0000259" key="1">
    <source>
        <dbReference type="Pfam" id="PF00345"/>
    </source>
</evidence>
<dbReference type="InterPro" id="IPR050643">
    <property type="entry name" value="Periplasmic_pilus_chap"/>
</dbReference>